<dbReference type="SUPFAM" id="SSF46785">
    <property type="entry name" value="Winged helix' DNA-binding domain"/>
    <property type="match status" value="1"/>
</dbReference>
<evidence type="ECO:0000256" key="1">
    <source>
        <dbReference type="ARBA" id="ARBA00023015"/>
    </source>
</evidence>
<reference evidence="5 6" key="1">
    <citation type="journal article" date="2012" name="Environ. Microbiol.">
        <title>The genome sequence of Desulfatibacillum alkenivorans AK-01: a blueprint for anaerobic alkane oxidation.</title>
        <authorList>
            <person name="Callaghan A.V."/>
            <person name="Morris B.E."/>
            <person name="Pereira I.A."/>
            <person name="McInerney M.J."/>
            <person name="Austin R.N."/>
            <person name="Groves J.T."/>
            <person name="Kukor J.J."/>
            <person name="Suflita J.M."/>
            <person name="Young L.Y."/>
            <person name="Zylstra G.J."/>
            <person name="Wawrik B."/>
        </authorList>
    </citation>
    <scope>NUCLEOTIDE SEQUENCE [LARGE SCALE GENOMIC DNA]</scope>
    <source>
        <strain evidence="5 6">AK-01</strain>
    </source>
</reference>
<dbReference type="GO" id="GO:0003700">
    <property type="term" value="F:DNA-binding transcription factor activity"/>
    <property type="evidence" value="ECO:0007669"/>
    <property type="project" value="InterPro"/>
</dbReference>
<dbReference type="AlphaFoldDB" id="B8FDX6"/>
<evidence type="ECO:0000259" key="4">
    <source>
        <dbReference type="PROSITE" id="PS50995"/>
    </source>
</evidence>
<sequence length="145" mass="16306">MRNEMHYELMATQSVFKKRILEEIAKTCPDLSPGQPKVLAFLMAEPDSIQCEIAEGCFIEPPTLTNLLAKMETAGLIERVRNDENRRTVTVSLSEKGFETAQKVKRAFAIVEARALKGVSREEEEFLVPLLKKLRGNLLKESANA</sequence>
<keyword evidence="2" id="KW-0238">DNA-binding</keyword>
<dbReference type="PANTHER" id="PTHR42756">
    <property type="entry name" value="TRANSCRIPTIONAL REGULATOR, MARR"/>
    <property type="match status" value="1"/>
</dbReference>
<dbReference type="EMBL" id="CP001322">
    <property type="protein sequence ID" value="ACL06757.1"/>
    <property type="molecule type" value="Genomic_DNA"/>
</dbReference>
<keyword evidence="1" id="KW-0805">Transcription regulation</keyword>
<dbReference type="Pfam" id="PF12802">
    <property type="entry name" value="MarR_2"/>
    <property type="match status" value="1"/>
</dbReference>
<dbReference type="PROSITE" id="PS01117">
    <property type="entry name" value="HTH_MARR_1"/>
    <property type="match status" value="1"/>
</dbReference>
<accession>B8FDX6</accession>
<dbReference type="Gene3D" id="1.10.10.10">
    <property type="entry name" value="Winged helix-like DNA-binding domain superfamily/Winged helix DNA-binding domain"/>
    <property type="match status" value="1"/>
</dbReference>
<dbReference type="HOGENOM" id="CLU_083287_18_7_7"/>
<dbReference type="KEGG" id="dal:Dalk_5086"/>
<dbReference type="Proteomes" id="UP000000739">
    <property type="component" value="Chromosome"/>
</dbReference>
<dbReference type="PRINTS" id="PR00598">
    <property type="entry name" value="HTHMARR"/>
</dbReference>
<keyword evidence="3" id="KW-0804">Transcription</keyword>
<evidence type="ECO:0000313" key="6">
    <source>
        <dbReference type="Proteomes" id="UP000000739"/>
    </source>
</evidence>
<dbReference type="SMART" id="SM00347">
    <property type="entry name" value="HTH_MARR"/>
    <property type="match status" value="1"/>
</dbReference>
<dbReference type="InterPro" id="IPR023187">
    <property type="entry name" value="Tscrpt_reg_MarR-type_CS"/>
</dbReference>
<organism evidence="5 6">
    <name type="scientific">Desulfatibacillum aliphaticivorans</name>
    <dbReference type="NCBI Taxonomy" id="218208"/>
    <lineage>
        <taxon>Bacteria</taxon>
        <taxon>Pseudomonadati</taxon>
        <taxon>Thermodesulfobacteriota</taxon>
        <taxon>Desulfobacteria</taxon>
        <taxon>Desulfobacterales</taxon>
        <taxon>Desulfatibacillaceae</taxon>
        <taxon>Desulfatibacillum</taxon>
    </lineage>
</organism>
<dbReference type="InterPro" id="IPR036388">
    <property type="entry name" value="WH-like_DNA-bd_sf"/>
</dbReference>
<dbReference type="InterPro" id="IPR036390">
    <property type="entry name" value="WH_DNA-bd_sf"/>
</dbReference>
<evidence type="ECO:0000313" key="5">
    <source>
        <dbReference type="EMBL" id="ACL06757.1"/>
    </source>
</evidence>
<protein>
    <submittedName>
        <fullName evidence="5">Transcriptional regulator, MarR family</fullName>
    </submittedName>
</protein>
<dbReference type="PANTHER" id="PTHR42756:SF1">
    <property type="entry name" value="TRANSCRIPTIONAL REPRESSOR OF EMRAB OPERON"/>
    <property type="match status" value="1"/>
</dbReference>
<dbReference type="PROSITE" id="PS50995">
    <property type="entry name" value="HTH_MARR_2"/>
    <property type="match status" value="1"/>
</dbReference>
<gene>
    <name evidence="5" type="ordered locus">Dalk_5086</name>
</gene>
<evidence type="ECO:0000256" key="2">
    <source>
        <dbReference type="ARBA" id="ARBA00023125"/>
    </source>
</evidence>
<proteinExistence type="predicted"/>
<keyword evidence="6" id="KW-1185">Reference proteome</keyword>
<dbReference type="GO" id="GO:0003677">
    <property type="term" value="F:DNA binding"/>
    <property type="evidence" value="ECO:0007669"/>
    <property type="project" value="UniProtKB-KW"/>
</dbReference>
<evidence type="ECO:0000256" key="3">
    <source>
        <dbReference type="ARBA" id="ARBA00023163"/>
    </source>
</evidence>
<feature type="domain" description="HTH marR-type" evidence="4">
    <location>
        <begin position="2"/>
        <end position="136"/>
    </location>
</feature>
<name>B8FDX6_DESAL</name>
<dbReference type="eggNOG" id="COG1846">
    <property type="taxonomic scope" value="Bacteria"/>
</dbReference>
<dbReference type="InterPro" id="IPR000835">
    <property type="entry name" value="HTH_MarR-typ"/>
</dbReference>
<dbReference type="RefSeq" id="WP_015949794.1">
    <property type="nucleotide sequence ID" value="NC_011768.1"/>
</dbReference>